<sequence>MDATLVQILEACNLAKALEAELATLQNHPHYLLSSCERVVEAFHKAIESMRSLYPSPLAASAGLLYGGGEGSSRGGSRMQEVNILDTRALEGADNPFFGHGPEETTALGLPQLGLEIQMPGAMAPAAATAELPGAPGYTGGPQTEVRPFRGRRAEAEGPPRQPRIPAGSPRRDRVPAVRTGNSVHPPDDGYTWRKYGQKNILRSRYPRSYFRCTHRNFYGCEAKKRVQLLDDDPYTYEVTYCGTHTCLTSTTPLLVPPLPLPTTIITTIATTTTTTGPTVPFTSGGPSMGNPEGPTAASLAEAMMITGQAPPLSTSIQLGSWLTRGLEGGSSHSGPSHAQGGGGSRDAEWPVADLADAMFNSGSSGSSMDAIFPSTRQDNQNN</sequence>
<evidence type="ECO:0000259" key="7">
    <source>
        <dbReference type="PROSITE" id="PS50811"/>
    </source>
</evidence>
<organism evidence="8 9">
    <name type="scientific">Ananas comosus</name>
    <name type="common">Pineapple</name>
    <name type="synonym">Ananas ananas</name>
    <dbReference type="NCBI Taxonomy" id="4615"/>
    <lineage>
        <taxon>Eukaryota</taxon>
        <taxon>Viridiplantae</taxon>
        <taxon>Streptophyta</taxon>
        <taxon>Embryophyta</taxon>
        <taxon>Tracheophyta</taxon>
        <taxon>Spermatophyta</taxon>
        <taxon>Magnoliopsida</taxon>
        <taxon>Liliopsida</taxon>
        <taxon>Poales</taxon>
        <taxon>Bromeliaceae</taxon>
        <taxon>Bromelioideae</taxon>
        <taxon>Ananas</taxon>
    </lineage>
</organism>
<feature type="region of interest" description="Disordered" evidence="6">
    <location>
        <begin position="275"/>
        <end position="296"/>
    </location>
</feature>
<gene>
    <name evidence="8" type="ORF">ACMD2_06196</name>
</gene>
<dbReference type="PANTHER" id="PTHR31282">
    <property type="entry name" value="WRKY TRANSCRIPTION FACTOR 21-RELATED"/>
    <property type="match status" value="1"/>
</dbReference>
<keyword evidence="5" id="KW-0539">Nucleus</keyword>
<dbReference type="Gene3D" id="2.20.25.80">
    <property type="entry name" value="WRKY domain"/>
    <property type="match status" value="1"/>
</dbReference>
<keyword evidence="3" id="KW-0238">DNA-binding</keyword>
<dbReference type="SUPFAM" id="SSF118290">
    <property type="entry name" value="WRKY DNA-binding domain"/>
    <property type="match status" value="1"/>
</dbReference>
<dbReference type="Proteomes" id="UP000092600">
    <property type="component" value="Unassembled WGS sequence"/>
</dbReference>
<evidence type="ECO:0000256" key="4">
    <source>
        <dbReference type="ARBA" id="ARBA00023163"/>
    </source>
</evidence>
<dbReference type="GO" id="GO:0005634">
    <property type="term" value="C:nucleus"/>
    <property type="evidence" value="ECO:0007669"/>
    <property type="project" value="UniProtKB-SubCell"/>
</dbReference>
<feature type="domain" description="WRKY" evidence="7">
    <location>
        <begin position="182"/>
        <end position="245"/>
    </location>
</feature>
<dbReference type="AlphaFoldDB" id="A0A199UPV5"/>
<name>A0A199UPV5_ANACO</name>
<evidence type="ECO:0000256" key="5">
    <source>
        <dbReference type="ARBA" id="ARBA00023242"/>
    </source>
</evidence>
<dbReference type="InterPro" id="IPR036576">
    <property type="entry name" value="WRKY_dom_sf"/>
</dbReference>
<feature type="region of interest" description="Disordered" evidence="6">
    <location>
        <begin position="324"/>
        <end position="383"/>
    </location>
</feature>
<evidence type="ECO:0000256" key="1">
    <source>
        <dbReference type="ARBA" id="ARBA00004123"/>
    </source>
</evidence>
<evidence type="ECO:0000256" key="3">
    <source>
        <dbReference type="ARBA" id="ARBA00023125"/>
    </source>
</evidence>
<evidence type="ECO:0000256" key="2">
    <source>
        <dbReference type="ARBA" id="ARBA00023015"/>
    </source>
</evidence>
<protein>
    <submittedName>
        <fullName evidence="8">WRKY transcription factor 55</fullName>
    </submittedName>
</protein>
<proteinExistence type="predicted"/>
<dbReference type="GO" id="GO:0043565">
    <property type="term" value="F:sequence-specific DNA binding"/>
    <property type="evidence" value="ECO:0007669"/>
    <property type="project" value="InterPro"/>
</dbReference>
<dbReference type="InterPro" id="IPR044810">
    <property type="entry name" value="WRKY_plant"/>
</dbReference>
<dbReference type="PROSITE" id="PS50811">
    <property type="entry name" value="WRKY"/>
    <property type="match status" value="1"/>
</dbReference>
<dbReference type="EMBL" id="LSRQ01005888">
    <property type="protein sequence ID" value="OAY66828.1"/>
    <property type="molecule type" value="Genomic_DNA"/>
</dbReference>
<feature type="compositionally biased region" description="Low complexity" evidence="6">
    <location>
        <begin position="275"/>
        <end position="286"/>
    </location>
</feature>
<reference evidence="8 9" key="1">
    <citation type="journal article" date="2016" name="DNA Res.">
        <title>The draft genome of MD-2 pineapple using hybrid error correction of long reads.</title>
        <authorList>
            <person name="Redwan R.M."/>
            <person name="Saidin A."/>
            <person name="Kumar S.V."/>
        </authorList>
    </citation>
    <scope>NUCLEOTIDE SEQUENCE [LARGE SCALE GENOMIC DNA]</scope>
    <source>
        <strain evidence="9">cv. MD2</strain>
        <tissue evidence="8">Leaf</tissue>
    </source>
</reference>
<keyword evidence="4" id="KW-0804">Transcription</keyword>
<comment type="subcellular location">
    <subcellularLocation>
        <location evidence="1">Nucleus</location>
    </subcellularLocation>
</comment>
<dbReference type="InterPro" id="IPR003657">
    <property type="entry name" value="WRKY_dom"/>
</dbReference>
<feature type="region of interest" description="Disordered" evidence="6">
    <location>
        <begin position="151"/>
        <end position="191"/>
    </location>
</feature>
<dbReference type="STRING" id="4615.A0A199UPV5"/>
<dbReference type="GO" id="GO:0003700">
    <property type="term" value="F:DNA-binding transcription factor activity"/>
    <property type="evidence" value="ECO:0007669"/>
    <property type="project" value="InterPro"/>
</dbReference>
<accession>A0A199UPV5</accession>
<dbReference type="SMART" id="SM00774">
    <property type="entry name" value="WRKY"/>
    <property type="match status" value="1"/>
</dbReference>
<dbReference type="Pfam" id="PF03106">
    <property type="entry name" value="WRKY"/>
    <property type="match status" value="1"/>
</dbReference>
<comment type="caution">
    <text evidence="8">The sequence shown here is derived from an EMBL/GenBank/DDBJ whole genome shotgun (WGS) entry which is preliminary data.</text>
</comment>
<keyword evidence="2" id="KW-0805">Transcription regulation</keyword>
<evidence type="ECO:0000313" key="9">
    <source>
        <dbReference type="Proteomes" id="UP000092600"/>
    </source>
</evidence>
<evidence type="ECO:0000256" key="6">
    <source>
        <dbReference type="SAM" id="MobiDB-lite"/>
    </source>
</evidence>
<evidence type="ECO:0000313" key="8">
    <source>
        <dbReference type="EMBL" id="OAY66828.1"/>
    </source>
</evidence>